<proteinExistence type="predicted"/>
<keyword evidence="1" id="KW-1133">Transmembrane helix</keyword>
<evidence type="ECO:0000313" key="3">
    <source>
        <dbReference type="EMBL" id="AUX28466.1"/>
    </source>
</evidence>
<dbReference type="Gene3D" id="1.25.40.10">
    <property type="entry name" value="Tetratricopeptide repeat domain"/>
    <property type="match status" value="1"/>
</dbReference>
<evidence type="ECO:0000256" key="1">
    <source>
        <dbReference type="SAM" id="Phobius"/>
    </source>
</evidence>
<keyword evidence="2" id="KW-0732">Signal</keyword>
<sequence>MILSRLPAPRAIRRARLAVASVVLASAALFAPVGALAQGMSSDPTLAQTLFEEGRRLMEAKAYAEACPKLAESQRLRPGTGTLLNLALCNEALGKTATAWGQFKEALFASKKEGNAAREAFAQEHIAALEPRLSKIVLKAEGTPGLLVRVDGHDIPAAALGTPIPIDPGSHEIEATASGYSVWSTTVQVGESADLKAIAVPKLQPAPPATAAAAPPGPAAGGAGSAGIAAGGSAGGGGGEGLRTAGFVIGGAGAAVLGVGAVFGILAAGQASDAEKDPALCPGKQCTPLGREEIDAAETKALVSTIGIGVGVAALGAGAILVLTSGRSGAEGASAAGARPGAPGRVQARVVPLLGPEGGGVSVVGAF</sequence>
<keyword evidence="1" id="KW-0812">Transmembrane</keyword>
<dbReference type="RefSeq" id="WP_129572810.1">
    <property type="nucleotide sequence ID" value="NZ_CP012672.1"/>
</dbReference>
<dbReference type="AlphaFoldDB" id="A0A4P2QG13"/>
<dbReference type="EMBL" id="CP012672">
    <property type="protein sequence ID" value="AUX28466.1"/>
    <property type="molecule type" value="Genomic_DNA"/>
</dbReference>
<dbReference type="SUPFAM" id="SSF48452">
    <property type="entry name" value="TPR-like"/>
    <property type="match status" value="1"/>
</dbReference>
<keyword evidence="1" id="KW-0472">Membrane</keyword>
<evidence type="ECO:0000313" key="4">
    <source>
        <dbReference type="Proteomes" id="UP000295497"/>
    </source>
</evidence>
<evidence type="ECO:0000256" key="2">
    <source>
        <dbReference type="SAM" id="SignalP"/>
    </source>
</evidence>
<evidence type="ECO:0008006" key="5">
    <source>
        <dbReference type="Google" id="ProtNLM"/>
    </source>
</evidence>
<organism evidence="3 4">
    <name type="scientific">Sorangium cellulosum</name>
    <name type="common">Polyangium cellulosum</name>
    <dbReference type="NCBI Taxonomy" id="56"/>
    <lineage>
        <taxon>Bacteria</taxon>
        <taxon>Pseudomonadati</taxon>
        <taxon>Myxococcota</taxon>
        <taxon>Polyangia</taxon>
        <taxon>Polyangiales</taxon>
        <taxon>Polyangiaceae</taxon>
        <taxon>Sorangium</taxon>
    </lineage>
</organism>
<gene>
    <name evidence="3" type="ORF">SOCE836_005360</name>
</gene>
<name>A0A4P2QG13_SORCE</name>
<dbReference type="Proteomes" id="UP000295497">
    <property type="component" value="Chromosome"/>
</dbReference>
<protein>
    <recommendedName>
        <fullName evidence="5">PEGA domain-containing protein</fullName>
    </recommendedName>
</protein>
<dbReference type="InterPro" id="IPR011990">
    <property type="entry name" value="TPR-like_helical_dom_sf"/>
</dbReference>
<feature type="chain" id="PRO_5020470936" description="PEGA domain-containing protein" evidence="2">
    <location>
        <begin position="38"/>
        <end position="367"/>
    </location>
</feature>
<feature type="transmembrane region" description="Helical" evidence="1">
    <location>
        <begin position="301"/>
        <end position="323"/>
    </location>
</feature>
<feature type="signal peptide" evidence="2">
    <location>
        <begin position="1"/>
        <end position="37"/>
    </location>
</feature>
<reference evidence="3 4" key="1">
    <citation type="submission" date="2015-09" db="EMBL/GenBank/DDBJ databases">
        <title>Sorangium comparison.</title>
        <authorList>
            <person name="Zaburannyi N."/>
            <person name="Bunk B."/>
            <person name="Overmann J."/>
            <person name="Mueller R."/>
        </authorList>
    </citation>
    <scope>NUCLEOTIDE SEQUENCE [LARGE SCALE GENOMIC DNA]</scope>
    <source>
        <strain evidence="3 4">So ce836</strain>
    </source>
</reference>
<accession>A0A4P2QG13</accession>